<dbReference type="OrthoDB" id="63332at2"/>
<dbReference type="PANTHER" id="PTHR30055">
    <property type="entry name" value="HTH-TYPE TRANSCRIPTIONAL REGULATOR RUTR"/>
    <property type="match status" value="1"/>
</dbReference>
<dbReference type="InterPro" id="IPR025996">
    <property type="entry name" value="MT1864/Rv1816-like_C"/>
</dbReference>
<dbReference type="PROSITE" id="PS50977">
    <property type="entry name" value="HTH_TETR_2"/>
    <property type="match status" value="1"/>
</dbReference>
<dbReference type="InterPro" id="IPR050109">
    <property type="entry name" value="HTH-type_TetR-like_transc_reg"/>
</dbReference>
<keyword evidence="2 4" id="KW-0238">DNA-binding</keyword>
<evidence type="ECO:0000256" key="1">
    <source>
        <dbReference type="ARBA" id="ARBA00023015"/>
    </source>
</evidence>
<name>A0A2S4M3V4_9BURK</name>
<dbReference type="PRINTS" id="PR00455">
    <property type="entry name" value="HTHTETR"/>
</dbReference>
<organism evidence="7 8">
    <name type="scientific">Paraburkholderia eburnea</name>
    <dbReference type="NCBI Taxonomy" id="1189126"/>
    <lineage>
        <taxon>Bacteria</taxon>
        <taxon>Pseudomonadati</taxon>
        <taxon>Pseudomonadota</taxon>
        <taxon>Betaproteobacteria</taxon>
        <taxon>Burkholderiales</taxon>
        <taxon>Burkholderiaceae</taxon>
        <taxon>Paraburkholderia</taxon>
    </lineage>
</organism>
<keyword evidence="3" id="KW-0804">Transcription</keyword>
<evidence type="ECO:0000313" key="8">
    <source>
        <dbReference type="Proteomes" id="UP000237381"/>
    </source>
</evidence>
<dbReference type="GO" id="GO:0000976">
    <property type="term" value="F:transcription cis-regulatory region binding"/>
    <property type="evidence" value="ECO:0007669"/>
    <property type="project" value="TreeGrafter"/>
</dbReference>
<dbReference type="Gene3D" id="1.10.357.10">
    <property type="entry name" value="Tetracycline Repressor, domain 2"/>
    <property type="match status" value="1"/>
</dbReference>
<dbReference type="PANTHER" id="PTHR30055:SF239">
    <property type="entry name" value="TRANSCRIPTIONAL REGULATORY PROTEIN"/>
    <property type="match status" value="1"/>
</dbReference>
<proteinExistence type="predicted"/>
<keyword evidence="8" id="KW-1185">Reference proteome</keyword>
<feature type="region of interest" description="Disordered" evidence="5">
    <location>
        <begin position="115"/>
        <end position="135"/>
    </location>
</feature>
<dbReference type="SUPFAM" id="SSF46689">
    <property type="entry name" value="Homeodomain-like"/>
    <property type="match status" value="1"/>
</dbReference>
<evidence type="ECO:0000256" key="5">
    <source>
        <dbReference type="SAM" id="MobiDB-lite"/>
    </source>
</evidence>
<dbReference type="Pfam" id="PF13305">
    <property type="entry name" value="TetR_C_33"/>
    <property type="match status" value="1"/>
</dbReference>
<dbReference type="SUPFAM" id="SSF48498">
    <property type="entry name" value="Tetracyclin repressor-like, C-terminal domain"/>
    <property type="match status" value="1"/>
</dbReference>
<evidence type="ECO:0000313" key="7">
    <source>
        <dbReference type="EMBL" id="POR49403.1"/>
    </source>
</evidence>
<dbReference type="RefSeq" id="WP_103705876.1">
    <property type="nucleotide sequence ID" value="NZ_PQGA01000011.1"/>
</dbReference>
<reference evidence="7 8" key="1">
    <citation type="submission" date="2018-01" db="EMBL/GenBank/DDBJ databases">
        <title>Genomic Encyclopedia of Type Strains, Phase III (KMG-III): the genomes of soil and plant-associated and newly described type strains.</title>
        <authorList>
            <person name="Whitman W."/>
        </authorList>
    </citation>
    <scope>NUCLEOTIDE SEQUENCE [LARGE SCALE GENOMIC DNA]</scope>
    <source>
        <strain evidence="7 8">JCM 18070</strain>
    </source>
</reference>
<evidence type="ECO:0000256" key="4">
    <source>
        <dbReference type="PROSITE-ProRule" id="PRU00335"/>
    </source>
</evidence>
<gene>
    <name evidence="7" type="ORF">B0G62_11170</name>
</gene>
<dbReference type="Proteomes" id="UP000237381">
    <property type="component" value="Unassembled WGS sequence"/>
</dbReference>
<comment type="caution">
    <text evidence="7">The sequence shown here is derived from an EMBL/GenBank/DDBJ whole genome shotgun (WGS) entry which is preliminary data.</text>
</comment>
<evidence type="ECO:0000259" key="6">
    <source>
        <dbReference type="PROSITE" id="PS50977"/>
    </source>
</evidence>
<dbReference type="Pfam" id="PF00440">
    <property type="entry name" value="TetR_N"/>
    <property type="match status" value="1"/>
</dbReference>
<feature type="DNA-binding region" description="H-T-H motif" evidence="4">
    <location>
        <begin position="33"/>
        <end position="52"/>
    </location>
</feature>
<feature type="domain" description="HTH tetR-type" evidence="6">
    <location>
        <begin position="10"/>
        <end position="70"/>
    </location>
</feature>
<dbReference type="InterPro" id="IPR036271">
    <property type="entry name" value="Tet_transcr_reg_TetR-rel_C_sf"/>
</dbReference>
<keyword evidence="1" id="KW-0805">Transcription regulation</keyword>
<evidence type="ECO:0000256" key="3">
    <source>
        <dbReference type="ARBA" id="ARBA00023163"/>
    </source>
</evidence>
<sequence length="220" mass="23577">MSTVEPTRAAVLRARILDAARRIVMREGIDALSMRKIADAIGYSAASLYLHFEGRDAIARELGREGLAQLLVRLEACAEVEAPRARLHAFAHAYVAFGCAYPETYRLMFLPPREPPREQAQEEGDAAGAPPNEARSDAETAAITRLLADAFAPVCAEPALLARALWALLHGVVAFSLSGPAFAPESSRLEVVDAALDGWLGADCKPDATRKTGETPPDAT</sequence>
<dbReference type="AlphaFoldDB" id="A0A2S4M3V4"/>
<accession>A0A2S4M3V4</accession>
<dbReference type="GO" id="GO:0003700">
    <property type="term" value="F:DNA-binding transcription factor activity"/>
    <property type="evidence" value="ECO:0007669"/>
    <property type="project" value="TreeGrafter"/>
</dbReference>
<protein>
    <submittedName>
        <fullName evidence="7">TetR family transcriptional regulator</fullName>
    </submittedName>
</protein>
<dbReference type="InterPro" id="IPR001647">
    <property type="entry name" value="HTH_TetR"/>
</dbReference>
<dbReference type="EMBL" id="PQGA01000011">
    <property type="protein sequence ID" value="POR49403.1"/>
    <property type="molecule type" value="Genomic_DNA"/>
</dbReference>
<dbReference type="InterPro" id="IPR009057">
    <property type="entry name" value="Homeodomain-like_sf"/>
</dbReference>
<evidence type="ECO:0000256" key="2">
    <source>
        <dbReference type="ARBA" id="ARBA00023125"/>
    </source>
</evidence>